<evidence type="ECO:0008006" key="3">
    <source>
        <dbReference type="Google" id="ProtNLM"/>
    </source>
</evidence>
<protein>
    <recommendedName>
        <fullName evidence="3">Helix-turn-helix</fullName>
    </recommendedName>
</protein>
<dbReference type="RefSeq" id="WP_084575334.1">
    <property type="nucleotide sequence ID" value="NZ_CP155572.1"/>
</dbReference>
<accession>A0A1W2AUJ4</accession>
<gene>
    <name evidence="1" type="ORF">SAMN04488500_106118</name>
</gene>
<dbReference type="InterPro" id="IPR010982">
    <property type="entry name" value="Lambda_DNA-bd_dom_sf"/>
</dbReference>
<dbReference type="Proteomes" id="UP000192738">
    <property type="component" value="Unassembled WGS sequence"/>
</dbReference>
<sequence length="156" mass="17653">MQREGKTIYQSARFNTDLTGERAAELLHISVESLRAYERSATIPPSEAVLRMIEVYNTPWLAYQHLKTNDPVGREYLPDIELRDLPSSVLVLQKEMADTHSVSQDMIAVACDGRVDKREEKSWFAVRKELTELIGGALSVLFAPIKEKTAHVRAVK</sequence>
<organism evidence="1 2">
    <name type="scientific">Sporomusa malonica</name>
    <dbReference type="NCBI Taxonomy" id="112901"/>
    <lineage>
        <taxon>Bacteria</taxon>
        <taxon>Bacillati</taxon>
        <taxon>Bacillota</taxon>
        <taxon>Negativicutes</taxon>
        <taxon>Selenomonadales</taxon>
        <taxon>Sporomusaceae</taxon>
        <taxon>Sporomusa</taxon>
    </lineage>
</organism>
<reference evidence="1 2" key="1">
    <citation type="submission" date="2017-04" db="EMBL/GenBank/DDBJ databases">
        <authorList>
            <person name="Afonso C.L."/>
            <person name="Miller P.J."/>
            <person name="Scott M.A."/>
            <person name="Spackman E."/>
            <person name="Goraichik I."/>
            <person name="Dimitrov K.M."/>
            <person name="Suarez D.L."/>
            <person name="Swayne D.E."/>
        </authorList>
    </citation>
    <scope>NUCLEOTIDE SEQUENCE [LARGE SCALE GENOMIC DNA]</scope>
    <source>
        <strain evidence="1 2">DSM 5090</strain>
    </source>
</reference>
<dbReference type="GO" id="GO:0003677">
    <property type="term" value="F:DNA binding"/>
    <property type="evidence" value="ECO:0007669"/>
    <property type="project" value="InterPro"/>
</dbReference>
<dbReference type="Pfam" id="PF13560">
    <property type="entry name" value="HTH_31"/>
    <property type="match status" value="1"/>
</dbReference>
<dbReference type="AlphaFoldDB" id="A0A1W2AUJ4"/>
<dbReference type="SUPFAM" id="SSF47413">
    <property type="entry name" value="lambda repressor-like DNA-binding domains"/>
    <property type="match status" value="1"/>
</dbReference>
<dbReference type="EMBL" id="FWXI01000006">
    <property type="protein sequence ID" value="SMC64190.1"/>
    <property type="molecule type" value="Genomic_DNA"/>
</dbReference>
<keyword evidence="2" id="KW-1185">Reference proteome</keyword>
<evidence type="ECO:0000313" key="1">
    <source>
        <dbReference type="EMBL" id="SMC64190.1"/>
    </source>
</evidence>
<name>A0A1W2AUJ4_9FIRM</name>
<proteinExistence type="predicted"/>
<evidence type="ECO:0000313" key="2">
    <source>
        <dbReference type="Proteomes" id="UP000192738"/>
    </source>
</evidence>
<dbReference type="STRING" id="112901.SAMN04488500_106118"/>
<dbReference type="OrthoDB" id="1624259at2"/>